<feature type="region of interest" description="Disordered" evidence="1">
    <location>
        <begin position="1"/>
        <end position="64"/>
    </location>
</feature>
<dbReference type="AlphaFoldDB" id="A0AAD3HHP3"/>
<gene>
    <name evidence="2" type="ORF">Agub_g1690</name>
</gene>
<sequence length="106" mass="11232">MSGRGGGRGRISSLQAFDANEPGGGGRYGGRGGGRGRGRGRRPLNANLNYMPRDGGPGGSEEDNNIKLAQVRAEDVLDEQLGFPLFTTGDDRLGWLMNIQSSHMAD</sequence>
<evidence type="ECO:0000313" key="2">
    <source>
        <dbReference type="EMBL" id="GFR41058.1"/>
    </source>
</evidence>
<feature type="compositionally biased region" description="Gly residues" evidence="1">
    <location>
        <begin position="22"/>
        <end position="33"/>
    </location>
</feature>
<protein>
    <submittedName>
        <fullName evidence="2">Uncharacterized protein</fullName>
    </submittedName>
</protein>
<keyword evidence="3" id="KW-1185">Reference proteome</keyword>
<dbReference type="Proteomes" id="UP001054857">
    <property type="component" value="Unassembled WGS sequence"/>
</dbReference>
<evidence type="ECO:0000256" key="1">
    <source>
        <dbReference type="SAM" id="MobiDB-lite"/>
    </source>
</evidence>
<dbReference type="EMBL" id="BMAR01000001">
    <property type="protein sequence ID" value="GFR41058.1"/>
    <property type="molecule type" value="Genomic_DNA"/>
</dbReference>
<organism evidence="2 3">
    <name type="scientific">Astrephomene gubernaculifera</name>
    <dbReference type="NCBI Taxonomy" id="47775"/>
    <lineage>
        <taxon>Eukaryota</taxon>
        <taxon>Viridiplantae</taxon>
        <taxon>Chlorophyta</taxon>
        <taxon>core chlorophytes</taxon>
        <taxon>Chlorophyceae</taxon>
        <taxon>CS clade</taxon>
        <taxon>Chlamydomonadales</taxon>
        <taxon>Astrephomenaceae</taxon>
        <taxon>Astrephomene</taxon>
    </lineage>
</organism>
<accession>A0AAD3HHP3</accession>
<reference evidence="2 3" key="1">
    <citation type="journal article" date="2021" name="Sci. Rep.">
        <title>Genome sequencing of the multicellular alga Astrephomene provides insights into convergent evolution of germ-soma differentiation.</title>
        <authorList>
            <person name="Yamashita S."/>
            <person name="Yamamoto K."/>
            <person name="Matsuzaki R."/>
            <person name="Suzuki S."/>
            <person name="Yamaguchi H."/>
            <person name="Hirooka S."/>
            <person name="Minakuchi Y."/>
            <person name="Miyagishima S."/>
            <person name="Kawachi M."/>
            <person name="Toyoda A."/>
            <person name="Nozaki H."/>
        </authorList>
    </citation>
    <scope>NUCLEOTIDE SEQUENCE [LARGE SCALE GENOMIC DNA]</scope>
    <source>
        <strain evidence="2 3">NIES-4017</strain>
    </source>
</reference>
<name>A0AAD3HHP3_9CHLO</name>
<evidence type="ECO:0000313" key="3">
    <source>
        <dbReference type="Proteomes" id="UP001054857"/>
    </source>
</evidence>
<comment type="caution">
    <text evidence="2">The sequence shown here is derived from an EMBL/GenBank/DDBJ whole genome shotgun (WGS) entry which is preliminary data.</text>
</comment>
<proteinExistence type="predicted"/>
<feature type="non-terminal residue" evidence="2">
    <location>
        <position position="106"/>
    </location>
</feature>